<sequence length="285" mass="33515">MIVLTTYDRIKSIFPTVVHRSEDASGDYIWYQAHDGTVFGLPKMELSERERQLLEWSATPFVTTRDPRQEKWQDRLLTDSYRIAQPFRLLSLSLHYQEPESLEQFLEILNDFMPEAEIVVMTRHHVEIIEMNQLVDLSEFEDVLRAVASDCYVEAHVIYSERPLGVLGTLYQQHQTLRPFARLSTKAYPASQLLYHYLLEDHETFAERLQLIETVYTTLDKTNIELLEALFAYSLNVSHTAKALFMHRNTLNYRLDRLYELTGYDARQFYDASLLQLIVTLHKSE</sequence>
<dbReference type="Gene3D" id="1.10.10.2840">
    <property type="entry name" value="PucR C-terminal helix-turn-helix domain"/>
    <property type="match status" value="1"/>
</dbReference>
<proteinExistence type="predicted"/>
<dbReference type="InterPro" id="IPR025736">
    <property type="entry name" value="PucR_C-HTH_dom"/>
</dbReference>
<name>A0ABY5FL38_9BACL</name>
<accession>A0ABY5FL38</accession>
<dbReference type="RefSeq" id="WP_255176855.1">
    <property type="nucleotide sequence ID" value="NZ_CP101462.1"/>
</dbReference>
<dbReference type="PANTHER" id="PTHR33744">
    <property type="entry name" value="CARBOHYDRATE DIACID REGULATOR"/>
    <property type="match status" value="1"/>
</dbReference>
<evidence type="ECO:0000259" key="1">
    <source>
        <dbReference type="Pfam" id="PF13556"/>
    </source>
</evidence>
<dbReference type="InterPro" id="IPR009057">
    <property type="entry name" value="Homeodomain-like_sf"/>
</dbReference>
<dbReference type="Proteomes" id="UP001060325">
    <property type="component" value="Chromosome"/>
</dbReference>
<reference evidence="2" key="1">
    <citation type="submission" date="2022-07" db="EMBL/GenBank/DDBJ databases">
        <title>Complete genome of CX2.</title>
        <authorList>
            <person name="Cao G."/>
        </authorList>
    </citation>
    <scope>NUCLEOTIDE SEQUENCE</scope>
    <source>
        <strain evidence="2">CX2</strain>
    </source>
</reference>
<organism evidence="2 3">
    <name type="scientific">Exiguobacterium aurantiacum</name>
    <dbReference type="NCBI Taxonomy" id="33987"/>
    <lineage>
        <taxon>Bacteria</taxon>
        <taxon>Bacillati</taxon>
        <taxon>Bacillota</taxon>
        <taxon>Bacilli</taxon>
        <taxon>Bacillales</taxon>
        <taxon>Bacillales Family XII. Incertae Sedis</taxon>
        <taxon>Exiguobacterium</taxon>
    </lineage>
</organism>
<keyword evidence="3" id="KW-1185">Reference proteome</keyword>
<evidence type="ECO:0000313" key="3">
    <source>
        <dbReference type="Proteomes" id="UP001060325"/>
    </source>
</evidence>
<dbReference type="SUPFAM" id="SSF46689">
    <property type="entry name" value="Homeodomain-like"/>
    <property type="match status" value="1"/>
</dbReference>
<dbReference type="InterPro" id="IPR051448">
    <property type="entry name" value="CdaR-like_regulators"/>
</dbReference>
<gene>
    <name evidence="2" type="ORF">NMQ00_11880</name>
</gene>
<protein>
    <submittedName>
        <fullName evidence="2">Helix-turn-helix domain-containing protein</fullName>
    </submittedName>
</protein>
<evidence type="ECO:0000313" key="2">
    <source>
        <dbReference type="EMBL" id="UTT42251.1"/>
    </source>
</evidence>
<dbReference type="PANTHER" id="PTHR33744:SF15">
    <property type="entry name" value="CARBOHYDRATE DIACID REGULATOR"/>
    <property type="match status" value="1"/>
</dbReference>
<dbReference type="Pfam" id="PF13556">
    <property type="entry name" value="HTH_30"/>
    <property type="match status" value="1"/>
</dbReference>
<dbReference type="InterPro" id="IPR042070">
    <property type="entry name" value="PucR_C-HTH_sf"/>
</dbReference>
<feature type="domain" description="PucR C-terminal helix-turn-helix" evidence="1">
    <location>
        <begin position="225"/>
        <end position="277"/>
    </location>
</feature>
<dbReference type="EMBL" id="CP101462">
    <property type="protein sequence ID" value="UTT42251.1"/>
    <property type="molecule type" value="Genomic_DNA"/>
</dbReference>